<evidence type="ECO:0000256" key="1">
    <source>
        <dbReference type="ARBA" id="ARBA00004141"/>
    </source>
</evidence>
<keyword evidence="10" id="KW-1185">Reference proteome</keyword>
<feature type="transmembrane region" description="Helical" evidence="7">
    <location>
        <begin position="394"/>
        <end position="417"/>
    </location>
</feature>
<feature type="transmembrane region" description="Helical" evidence="7">
    <location>
        <begin position="499"/>
        <end position="519"/>
    </location>
</feature>
<name>A0A9P6RST9_9FUNG</name>
<feature type="transmembrane region" description="Helical" evidence="7">
    <location>
        <begin position="201"/>
        <end position="228"/>
    </location>
</feature>
<evidence type="ECO:0000256" key="4">
    <source>
        <dbReference type="ARBA" id="ARBA00022989"/>
    </source>
</evidence>
<accession>A0A9P6RST9</accession>
<protein>
    <recommendedName>
        <fullName evidence="8">Amino acid transporter transmembrane domain-containing protein</fullName>
    </recommendedName>
</protein>
<dbReference type="EMBL" id="JAAAIP010000094">
    <property type="protein sequence ID" value="KAG0326025.1"/>
    <property type="molecule type" value="Genomic_DNA"/>
</dbReference>
<dbReference type="OrthoDB" id="40134at2759"/>
<feature type="domain" description="Amino acid transporter transmembrane" evidence="8">
    <location>
        <begin position="176"/>
        <end position="430"/>
    </location>
</feature>
<feature type="compositionally biased region" description="Low complexity" evidence="6">
    <location>
        <begin position="19"/>
        <end position="31"/>
    </location>
</feature>
<feature type="transmembrane region" description="Helical" evidence="7">
    <location>
        <begin position="249"/>
        <end position="271"/>
    </location>
</feature>
<comment type="subcellular location">
    <subcellularLocation>
        <location evidence="1">Membrane</location>
        <topology evidence="1">Multi-pass membrane protein</topology>
    </subcellularLocation>
</comment>
<evidence type="ECO:0000256" key="5">
    <source>
        <dbReference type="ARBA" id="ARBA00023136"/>
    </source>
</evidence>
<feature type="domain" description="Amino acid transporter transmembrane" evidence="8">
    <location>
        <begin position="438"/>
        <end position="521"/>
    </location>
</feature>
<dbReference type="AlphaFoldDB" id="A0A9P6RST9"/>
<dbReference type="InterPro" id="IPR013057">
    <property type="entry name" value="AA_transpt_TM"/>
</dbReference>
<comment type="similarity">
    <text evidence="2">Belongs to the amino acid/polyamine transporter 2 family.</text>
</comment>
<dbReference type="PANTHER" id="PTHR22950:SF349">
    <property type="entry name" value="AMINO ACID TRANSPORTER TRANSMEMBRANE DOMAIN-CONTAINING PROTEIN"/>
    <property type="match status" value="1"/>
</dbReference>
<dbReference type="Pfam" id="PF01490">
    <property type="entry name" value="Aa_trans"/>
    <property type="match status" value="2"/>
</dbReference>
<evidence type="ECO:0000313" key="10">
    <source>
        <dbReference type="Proteomes" id="UP000738325"/>
    </source>
</evidence>
<feature type="region of interest" description="Disordered" evidence="6">
    <location>
        <begin position="1"/>
        <end position="71"/>
    </location>
</feature>
<feature type="transmembrane region" description="Helical" evidence="7">
    <location>
        <begin position="291"/>
        <end position="308"/>
    </location>
</feature>
<evidence type="ECO:0000256" key="7">
    <source>
        <dbReference type="SAM" id="Phobius"/>
    </source>
</evidence>
<evidence type="ECO:0000256" key="3">
    <source>
        <dbReference type="ARBA" id="ARBA00022692"/>
    </source>
</evidence>
<dbReference type="GO" id="GO:0016020">
    <property type="term" value="C:membrane"/>
    <property type="evidence" value="ECO:0007669"/>
    <property type="project" value="UniProtKB-SubCell"/>
</dbReference>
<feature type="transmembrane region" description="Helical" evidence="7">
    <location>
        <begin position="173"/>
        <end position="195"/>
    </location>
</feature>
<evidence type="ECO:0000256" key="2">
    <source>
        <dbReference type="ARBA" id="ARBA00008066"/>
    </source>
</evidence>
<sequence>MENSLAPSGVAVNANGFASSTSSMSNTSSSSTDDHVNVSVQSENVTITNPPTPPATIDNSDNSSNSNGSEGSILQSLNFFRRGSADTIESTTTMVGDDVDINDDGSGKGTSLNKAAGKIQEGSTGGEGVEMMVDTADEMDVHAHTTNSDEIENGTGGVAVNGMGMRGERAGGVATYKVVASLICVVAGTGTLGMPHAVAEAGWLGVCIIALSLFMSVTTGNMLIDCLYLKTNARRSSYQEIAHDAYGKAGHYIAFGTVGINLFGCAVLYIILAATLIQTMVNDYGHRSEPVYIYIIGCSLFVWTCLICTKSMKEIAILSIVGAGATLGVVMITIGISADMILHHAAVTVSATHKIVDWAKIPLCIATMSFAYGGNVVYPHVEQSMRYPRSWPKALWSALTICFVMYMAIAVAGYLAFGDDTLSPILKNLPLGTNRQQFLKRAIPRTIIIILTGLIAAVIPYFGDVMDLLGALTTCLLVFVMPILFYYKLGGLKNSDWWVKLWALFIFVIGLVALVLGTINATQHLIEDFKNK</sequence>
<reference evidence="9" key="1">
    <citation type="journal article" date="2020" name="Fungal Divers.">
        <title>Resolving the Mortierellaceae phylogeny through synthesis of multi-gene phylogenetics and phylogenomics.</title>
        <authorList>
            <person name="Vandepol N."/>
            <person name="Liber J."/>
            <person name="Desiro A."/>
            <person name="Na H."/>
            <person name="Kennedy M."/>
            <person name="Barry K."/>
            <person name="Grigoriev I.V."/>
            <person name="Miller A.N."/>
            <person name="O'Donnell K."/>
            <person name="Stajich J.E."/>
            <person name="Bonito G."/>
        </authorList>
    </citation>
    <scope>NUCLEOTIDE SEQUENCE</scope>
    <source>
        <strain evidence="9">REB-010B</strain>
    </source>
</reference>
<evidence type="ECO:0000259" key="8">
    <source>
        <dbReference type="Pfam" id="PF01490"/>
    </source>
</evidence>
<comment type="caution">
    <text evidence="9">The sequence shown here is derived from an EMBL/GenBank/DDBJ whole genome shotgun (WGS) entry which is preliminary data.</text>
</comment>
<keyword evidence="5 7" id="KW-0472">Membrane</keyword>
<gene>
    <name evidence="9" type="ORF">BGZ99_010246</name>
</gene>
<evidence type="ECO:0000256" key="6">
    <source>
        <dbReference type="SAM" id="MobiDB-lite"/>
    </source>
</evidence>
<proteinExistence type="inferred from homology"/>
<feature type="transmembrane region" description="Helical" evidence="7">
    <location>
        <begin position="315"/>
        <end position="336"/>
    </location>
</feature>
<keyword evidence="4 7" id="KW-1133">Transmembrane helix</keyword>
<evidence type="ECO:0000313" key="9">
    <source>
        <dbReference type="EMBL" id="KAG0326025.1"/>
    </source>
</evidence>
<feature type="transmembrane region" description="Helical" evidence="7">
    <location>
        <begin position="442"/>
        <end position="462"/>
    </location>
</feature>
<keyword evidence="3 7" id="KW-0812">Transmembrane</keyword>
<dbReference type="GO" id="GO:0015179">
    <property type="term" value="F:L-amino acid transmembrane transporter activity"/>
    <property type="evidence" value="ECO:0007669"/>
    <property type="project" value="TreeGrafter"/>
</dbReference>
<dbReference type="Proteomes" id="UP000738325">
    <property type="component" value="Unassembled WGS sequence"/>
</dbReference>
<dbReference type="PANTHER" id="PTHR22950">
    <property type="entry name" value="AMINO ACID TRANSPORTER"/>
    <property type="match status" value="1"/>
</dbReference>
<organism evidence="9 10">
    <name type="scientific">Dissophora globulifera</name>
    <dbReference type="NCBI Taxonomy" id="979702"/>
    <lineage>
        <taxon>Eukaryota</taxon>
        <taxon>Fungi</taxon>
        <taxon>Fungi incertae sedis</taxon>
        <taxon>Mucoromycota</taxon>
        <taxon>Mortierellomycotina</taxon>
        <taxon>Mortierellomycetes</taxon>
        <taxon>Mortierellales</taxon>
        <taxon>Mortierellaceae</taxon>
        <taxon>Dissophora</taxon>
    </lineage>
</organism>
<feature type="compositionally biased region" description="Low complexity" evidence="6">
    <location>
        <begin position="55"/>
        <end position="71"/>
    </location>
</feature>
<feature type="transmembrane region" description="Helical" evidence="7">
    <location>
        <begin position="468"/>
        <end position="487"/>
    </location>
</feature>
<dbReference type="Gene3D" id="1.20.1740.10">
    <property type="entry name" value="Amino acid/polyamine transporter I"/>
    <property type="match status" value="1"/>
</dbReference>